<dbReference type="Proteomes" id="UP000002051">
    <property type="component" value="Chromosome 2"/>
</dbReference>
<dbReference type="EnsemblPlants" id="KEH38717">
    <property type="protein sequence ID" value="KEH38717"/>
    <property type="gene ID" value="MTR_2g079040"/>
</dbReference>
<dbReference type="HOGENOM" id="CLU_1752432_0_0_1"/>
<dbReference type="STRING" id="3880.A0A072VA83"/>
<dbReference type="PANTHER" id="PTHR14369">
    <property type="entry name" value="SURFEIT LOCUS PROTEIN 6"/>
    <property type="match status" value="1"/>
</dbReference>
<comment type="similarity">
    <text evidence="2">Belongs to the SURF6 family.</text>
</comment>
<dbReference type="PANTHER" id="PTHR14369:SF0">
    <property type="entry name" value="SURFEIT LOCUS PROTEIN 6"/>
    <property type="match status" value="1"/>
</dbReference>
<evidence type="ECO:0000256" key="1">
    <source>
        <dbReference type="ARBA" id="ARBA00004123"/>
    </source>
</evidence>
<feature type="domain" description="Ribosomal RNA-processing protein 14/surfeit locus protein 6 C-terminal" evidence="5">
    <location>
        <begin position="1"/>
        <end position="51"/>
    </location>
</feature>
<feature type="region of interest" description="Disordered" evidence="4">
    <location>
        <begin position="1"/>
        <end position="53"/>
    </location>
</feature>
<dbReference type="AlphaFoldDB" id="A0A072VA83"/>
<feature type="compositionally biased region" description="Basic residues" evidence="4">
    <location>
        <begin position="16"/>
        <end position="28"/>
    </location>
</feature>
<keyword evidence="8" id="KW-1185">Reference proteome</keyword>
<dbReference type="InterPro" id="IPR007019">
    <property type="entry name" value="SURF6"/>
</dbReference>
<sequence length="149" mass="17660">MKRASGIKVHDDPKLIKRSIQKRKKRQQKNAVKWEERVQTRDQLKSEKQLKKHTPTLMSSYRSTFTKRAFPNNLFETSFCKEEENVMLPIPNRDFVTDDFAVQICQSDYVNAIPNLNPNRFHSQYLVEFSFFSHVLDLNVKIGEKNNRN</sequence>
<evidence type="ECO:0000256" key="3">
    <source>
        <dbReference type="ARBA" id="ARBA00023242"/>
    </source>
</evidence>
<evidence type="ECO:0000313" key="6">
    <source>
        <dbReference type="EMBL" id="KEH38717.1"/>
    </source>
</evidence>
<feature type="compositionally biased region" description="Basic and acidic residues" evidence="4">
    <location>
        <begin position="32"/>
        <end position="49"/>
    </location>
</feature>
<dbReference type="GO" id="GO:0005634">
    <property type="term" value="C:nucleus"/>
    <property type="evidence" value="ECO:0007669"/>
    <property type="project" value="UniProtKB-SubCell"/>
</dbReference>
<reference evidence="7" key="3">
    <citation type="submission" date="2015-04" db="UniProtKB">
        <authorList>
            <consortium name="EnsemblPlants"/>
        </authorList>
    </citation>
    <scope>IDENTIFICATION</scope>
    <source>
        <strain evidence="7">cv. Jemalong A17</strain>
    </source>
</reference>
<evidence type="ECO:0000313" key="7">
    <source>
        <dbReference type="EnsemblPlants" id="KEH38717"/>
    </source>
</evidence>
<dbReference type="InterPro" id="IPR029190">
    <property type="entry name" value="Rrp14/SURF6_C"/>
</dbReference>
<dbReference type="EMBL" id="CM001218">
    <property type="protein sequence ID" value="KEH38717.1"/>
    <property type="molecule type" value="Genomic_DNA"/>
</dbReference>
<gene>
    <name evidence="6" type="ordered locus">MTR_2g079040</name>
</gene>
<organism evidence="6 8">
    <name type="scientific">Medicago truncatula</name>
    <name type="common">Barrel medic</name>
    <name type="synonym">Medicago tribuloides</name>
    <dbReference type="NCBI Taxonomy" id="3880"/>
    <lineage>
        <taxon>Eukaryota</taxon>
        <taxon>Viridiplantae</taxon>
        <taxon>Streptophyta</taxon>
        <taxon>Embryophyta</taxon>
        <taxon>Tracheophyta</taxon>
        <taxon>Spermatophyta</taxon>
        <taxon>Magnoliopsida</taxon>
        <taxon>eudicotyledons</taxon>
        <taxon>Gunneridae</taxon>
        <taxon>Pentapetalae</taxon>
        <taxon>rosids</taxon>
        <taxon>fabids</taxon>
        <taxon>Fabales</taxon>
        <taxon>Fabaceae</taxon>
        <taxon>Papilionoideae</taxon>
        <taxon>50 kb inversion clade</taxon>
        <taxon>NPAAA clade</taxon>
        <taxon>Hologalegina</taxon>
        <taxon>IRL clade</taxon>
        <taxon>Trifolieae</taxon>
        <taxon>Medicago</taxon>
    </lineage>
</organism>
<dbReference type="Pfam" id="PF04935">
    <property type="entry name" value="SURF6"/>
    <property type="match status" value="1"/>
</dbReference>
<evidence type="ECO:0000256" key="4">
    <source>
        <dbReference type="SAM" id="MobiDB-lite"/>
    </source>
</evidence>
<proteinExistence type="inferred from homology"/>
<reference evidence="6 8" key="2">
    <citation type="journal article" date="2014" name="BMC Genomics">
        <title>An improved genome release (version Mt4.0) for the model legume Medicago truncatula.</title>
        <authorList>
            <person name="Tang H."/>
            <person name="Krishnakumar V."/>
            <person name="Bidwell S."/>
            <person name="Rosen B."/>
            <person name="Chan A."/>
            <person name="Zhou S."/>
            <person name="Gentzbittel L."/>
            <person name="Childs K.L."/>
            <person name="Yandell M."/>
            <person name="Gundlach H."/>
            <person name="Mayer K.F."/>
            <person name="Schwartz D.C."/>
            <person name="Town C.D."/>
        </authorList>
    </citation>
    <scope>GENOME REANNOTATION</scope>
    <source>
        <strain evidence="6">A17</strain>
        <strain evidence="7 8">cv. Jemalong A17</strain>
    </source>
</reference>
<protein>
    <submittedName>
        <fullName evidence="6">Surfeit locus protein</fullName>
    </submittedName>
</protein>
<evidence type="ECO:0000259" key="5">
    <source>
        <dbReference type="Pfam" id="PF04935"/>
    </source>
</evidence>
<accession>A0A072VA83</accession>
<name>A0A072VA83_MEDTR</name>
<keyword evidence="3" id="KW-0539">Nucleus</keyword>
<evidence type="ECO:0000313" key="8">
    <source>
        <dbReference type="Proteomes" id="UP000002051"/>
    </source>
</evidence>
<comment type="subcellular location">
    <subcellularLocation>
        <location evidence="1">Nucleus</location>
    </subcellularLocation>
</comment>
<reference evidence="6 8" key="1">
    <citation type="journal article" date="2011" name="Nature">
        <title>The Medicago genome provides insight into the evolution of rhizobial symbioses.</title>
        <authorList>
            <person name="Young N.D."/>
            <person name="Debelle F."/>
            <person name="Oldroyd G.E."/>
            <person name="Geurts R."/>
            <person name="Cannon S.B."/>
            <person name="Udvardi M.K."/>
            <person name="Benedito V.A."/>
            <person name="Mayer K.F."/>
            <person name="Gouzy J."/>
            <person name="Schoof H."/>
            <person name="Van de Peer Y."/>
            <person name="Proost S."/>
            <person name="Cook D.R."/>
            <person name="Meyers B.C."/>
            <person name="Spannagl M."/>
            <person name="Cheung F."/>
            <person name="De Mita S."/>
            <person name="Krishnakumar V."/>
            <person name="Gundlach H."/>
            <person name="Zhou S."/>
            <person name="Mudge J."/>
            <person name="Bharti A.K."/>
            <person name="Murray J.D."/>
            <person name="Naoumkina M.A."/>
            <person name="Rosen B."/>
            <person name="Silverstein K.A."/>
            <person name="Tang H."/>
            <person name="Rombauts S."/>
            <person name="Zhao P.X."/>
            <person name="Zhou P."/>
            <person name="Barbe V."/>
            <person name="Bardou P."/>
            <person name="Bechner M."/>
            <person name="Bellec A."/>
            <person name="Berger A."/>
            <person name="Berges H."/>
            <person name="Bidwell S."/>
            <person name="Bisseling T."/>
            <person name="Choisne N."/>
            <person name="Couloux A."/>
            <person name="Denny R."/>
            <person name="Deshpande S."/>
            <person name="Dai X."/>
            <person name="Doyle J.J."/>
            <person name="Dudez A.M."/>
            <person name="Farmer A.D."/>
            <person name="Fouteau S."/>
            <person name="Franken C."/>
            <person name="Gibelin C."/>
            <person name="Gish J."/>
            <person name="Goldstein S."/>
            <person name="Gonzalez A.J."/>
            <person name="Green P.J."/>
            <person name="Hallab A."/>
            <person name="Hartog M."/>
            <person name="Hua A."/>
            <person name="Humphray S.J."/>
            <person name="Jeong D.H."/>
            <person name="Jing Y."/>
            <person name="Jocker A."/>
            <person name="Kenton S.M."/>
            <person name="Kim D.J."/>
            <person name="Klee K."/>
            <person name="Lai H."/>
            <person name="Lang C."/>
            <person name="Lin S."/>
            <person name="Macmil S.L."/>
            <person name="Magdelenat G."/>
            <person name="Matthews L."/>
            <person name="McCorrison J."/>
            <person name="Monaghan E.L."/>
            <person name="Mun J.H."/>
            <person name="Najar F.Z."/>
            <person name="Nicholson C."/>
            <person name="Noirot C."/>
            <person name="O'Bleness M."/>
            <person name="Paule C.R."/>
            <person name="Poulain J."/>
            <person name="Prion F."/>
            <person name="Qin B."/>
            <person name="Qu C."/>
            <person name="Retzel E.F."/>
            <person name="Riddle C."/>
            <person name="Sallet E."/>
            <person name="Samain S."/>
            <person name="Samson N."/>
            <person name="Sanders I."/>
            <person name="Saurat O."/>
            <person name="Scarpelli C."/>
            <person name="Schiex T."/>
            <person name="Segurens B."/>
            <person name="Severin A.J."/>
            <person name="Sherrier D.J."/>
            <person name="Shi R."/>
            <person name="Sims S."/>
            <person name="Singer S.R."/>
            <person name="Sinharoy S."/>
            <person name="Sterck L."/>
            <person name="Viollet A."/>
            <person name="Wang B.B."/>
            <person name="Wang K."/>
            <person name="Wang M."/>
            <person name="Wang X."/>
            <person name="Warfsmann J."/>
            <person name="Weissenbach J."/>
            <person name="White D.D."/>
            <person name="White J.D."/>
            <person name="Wiley G.B."/>
            <person name="Wincker P."/>
            <person name="Xing Y."/>
            <person name="Yang L."/>
            <person name="Yao Z."/>
            <person name="Ying F."/>
            <person name="Zhai J."/>
            <person name="Zhou L."/>
            <person name="Zuber A."/>
            <person name="Denarie J."/>
            <person name="Dixon R.A."/>
            <person name="May G.D."/>
            <person name="Schwartz D.C."/>
            <person name="Rogers J."/>
            <person name="Quetier F."/>
            <person name="Town C.D."/>
            <person name="Roe B.A."/>
        </authorList>
    </citation>
    <scope>NUCLEOTIDE SEQUENCE [LARGE SCALE GENOMIC DNA]</scope>
    <source>
        <strain evidence="6">A17</strain>
        <strain evidence="7 8">cv. Jemalong A17</strain>
    </source>
</reference>
<evidence type="ECO:0000256" key="2">
    <source>
        <dbReference type="ARBA" id="ARBA00005904"/>
    </source>
</evidence>